<protein>
    <recommendedName>
        <fullName evidence="6">DUF7952 domain-containing protein</fullName>
    </recommendedName>
</protein>
<keyword evidence="4" id="KW-0539">Nucleus</keyword>
<dbReference type="GO" id="GO:0003714">
    <property type="term" value="F:transcription corepressor activity"/>
    <property type="evidence" value="ECO:0007669"/>
    <property type="project" value="TreeGrafter"/>
</dbReference>
<dbReference type="PANTHER" id="PTHR13859:SF31">
    <property type="entry name" value="ELM2 DOMAIN-CONTAINING PROTEIN"/>
    <property type="match status" value="1"/>
</dbReference>
<evidence type="ECO:0000256" key="3">
    <source>
        <dbReference type="ARBA" id="ARBA00023163"/>
    </source>
</evidence>
<keyword evidence="3" id="KW-0804">Transcription</keyword>
<dbReference type="STRING" id="57577.A0A2K3JRV7"/>
<evidence type="ECO:0000256" key="4">
    <source>
        <dbReference type="ARBA" id="ARBA00023242"/>
    </source>
</evidence>
<evidence type="ECO:0000256" key="2">
    <source>
        <dbReference type="ARBA" id="ARBA00023015"/>
    </source>
</evidence>
<dbReference type="Pfam" id="PF25826">
    <property type="entry name" value="DUF7952"/>
    <property type="match status" value="1"/>
</dbReference>
<feature type="compositionally biased region" description="Polar residues" evidence="5">
    <location>
        <begin position="85"/>
        <end position="111"/>
    </location>
</feature>
<dbReference type="ExpressionAtlas" id="A0A2K3JRV7">
    <property type="expression patterns" value="baseline"/>
</dbReference>
<feature type="non-terminal residue" evidence="7">
    <location>
        <position position="111"/>
    </location>
</feature>
<feature type="region of interest" description="Disordered" evidence="5">
    <location>
        <begin position="80"/>
        <end position="111"/>
    </location>
</feature>
<evidence type="ECO:0000313" key="7">
    <source>
        <dbReference type="EMBL" id="PNX56738.1"/>
    </source>
</evidence>
<proteinExistence type="predicted"/>
<dbReference type="PANTHER" id="PTHR13859">
    <property type="entry name" value="ATROPHIN-RELATED"/>
    <property type="match status" value="1"/>
</dbReference>
<dbReference type="EMBL" id="ASHM01075179">
    <property type="protein sequence ID" value="PNX56738.1"/>
    <property type="molecule type" value="Genomic_DNA"/>
</dbReference>
<feature type="domain" description="DUF7952" evidence="6">
    <location>
        <begin position="19"/>
        <end position="68"/>
    </location>
</feature>
<evidence type="ECO:0000259" key="6">
    <source>
        <dbReference type="Pfam" id="PF25826"/>
    </source>
</evidence>
<comment type="subcellular location">
    <subcellularLocation>
        <location evidence="1">Nucleus</location>
    </subcellularLocation>
</comment>
<keyword evidence="2" id="KW-0805">Transcription regulation</keyword>
<reference evidence="7 8" key="1">
    <citation type="journal article" date="2014" name="Am. J. Bot.">
        <title>Genome assembly and annotation for red clover (Trifolium pratense; Fabaceae).</title>
        <authorList>
            <person name="Istvanek J."/>
            <person name="Jaros M."/>
            <person name="Krenek A."/>
            <person name="Repkova J."/>
        </authorList>
    </citation>
    <scope>NUCLEOTIDE SEQUENCE [LARGE SCALE GENOMIC DNA]</scope>
    <source>
        <strain evidence="8">cv. Tatra</strain>
        <tissue evidence="7">Young leaves</tissue>
    </source>
</reference>
<name>A0A2K3JRV7_TRIPR</name>
<reference evidence="7 8" key="2">
    <citation type="journal article" date="2017" name="Front. Plant Sci.">
        <title>Gene Classification and Mining of Molecular Markers Useful in Red Clover (Trifolium pratense) Breeding.</title>
        <authorList>
            <person name="Istvanek J."/>
            <person name="Dluhosova J."/>
            <person name="Dluhos P."/>
            <person name="Patkova L."/>
            <person name="Nedelnik J."/>
            <person name="Repkova J."/>
        </authorList>
    </citation>
    <scope>NUCLEOTIDE SEQUENCE [LARGE SCALE GENOMIC DNA]</scope>
    <source>
        <strain evidence="8">cv. Tatra</strain>
        <tissue evidence="7">Young leaves</tissue>
    </source>
</reference>
<evidence type="ECO:0000256" key="1">
    <source>
        <dbReference type="ARBA" id="ARBA00004123"/>
    </source>
</evidence>
<gene>
    <name evidence="7" type="ORF">L195_g050035</name>
</gene>
<dbReference type="Proteomes" id="UP000236291">
    <property type="component" value="Unassembled WGS sequence"/>
</dbReference>
<evidence type="ECO:0000313" key="8">
    <source>
        <dbReference type="Proteomes" id="UP000236291"/>
    </source>
</evidence>
<accession>A0A2K3JRV7</accession>
<evidence type="ECO:0000256" key="5">
    <source>
        <dbReference type="SAM" id="MobiDB-lite"/>
    </source>
</evidence>
<dbReference type="GO" id="GO:0005634">
    <property type="term" value="C:nucleus"/>
    <property type="evidence" value="ECO:0007669"/>
    <property type="project" value="UniProtKB-SubCell"/>
</dbReference>
<organism evidence="7 8">
    <name type="scientific">Trifolium pratense</name>
    <name type="common">Red clover</name>
    <dbReference type="NCBI Taxonomy" id="57577"/>
    <lineage>
        <taxon>Eukaryota</taxon>
        <taxon>Viridiplantae</taxon>
        <taxon>Streptophyta</taxon>
        <taxon>Embryophyta</taxon>
        <taxon>Tracheophyta</taxon>
        <taxon>Spermatophyta</taxon>
        <taxon>Magnoliopsida</taxon>
        <taxon>eudicotyledons</taxon>
        <taxon>Gunneridae</taxon>
        <taxon>Pentapetalae</taxon>
        <taxon>rosids</taxon>
        <taxon>fabids</taxon>
        <taxon>Fabales</taxon>
        <taxon>Fabaceae</taxon>
        <taxon>Papilionoideae</taxon>
        <taxon>50 kb inversion clade</taxon>
        <taxon>NPAAA clade</taxon>
        <taxon>Hologalegina</taxon>
        <taxon>IRL clade</taxon>
        <taxon>Trifolieae</taxon>
        <taxon>Trifolium</taxon>
    </lineage>
</organism>
<comment type="caution">
    <text evidence="7">The sequence shown here is derived from an EMBL/GenBank/DDBJ whole genome shotgun (WGS) entry which is preliminary data.</text>
</comment>
<dbReference type="InterPro" id="IPR057712">
    <property type="entry name" value="DUF7952"/>
</dbReference>
<dbReference type="AlphaFoldDB" id="A0A2K3JRV7"/>
<sequence length="111" mass="12031">MVRVQEDKWEKLHHRTKTLYWTKATQSQDALLQVSKSYVEGVTSLEEYISSLKSMVGIGVLVEAVGIGNEKGDLTRLGVEHGKNSRASSDPTSKALTSLGPSDIIQSLTGG</sequence>